<gene>
    <name evidence="10" type="ORF">M983_1463</name>
</gene>
<keyword evidence="5" id="KW-0234">DNA repair</keyword>
<dbReference type="EC" id="3.2.2.20" evidence="8"/>
<evidence type="ECO:0000256" key="9">
    <source>
        <dbReference type="PIRSR" id="PIRSR604597-1"/>
    </source>
</evidence>
<dbReference type="InterPro" id="IPR004597">
    <property type="entry name" value="Tag"/>
</dbReference>
<evidence type="ECO:0000313" key="10">
    <source>
        <dbReference type="EMBL" id="OAT30944.1"/>
    </source>
</evidence>
<sequence>MMNKQRCDWVTSDADYLAYHDNEWGIPERDKYKLFEMICLEGQQAGLSWYTILKKRAGYRRCFFDFNPYKIALMTEEDVDTLLQDTSIIRNKGKINAIINNARIFVAMEEKGKDFSEFIWQFVDNKPIINHWKVISQVPASTPISENMTKTLKKKGFKFVGSTTCYAFMQAVGMVNDHILSCFCRHDDKENTNKS</sequence>
<evidence type="ECO:0000313" key="11">
    <source>
        <dbReference type="Proteomes" id="UP000094023"/>
    </source>
</evidence>
<feature type="binding site" evidence="9">
    <location>
        <position position="7"/>
    </location>
    <ligand>
        <name>Zn(2+)</name>
        <dbReference type="ChEBI" id="CHEBI:29105"/>
    </ligand>
</feature>
<evidence type="ECO:0000256" key="7">
    <source>
        <dbReference type="ARBA" id="ARBA00057608"/>
    </source>
</evidence>
<keyword evidence="4 9" id="KW-0862">Zinc</keyword>
<feature type="binding site" evidence="9">
    <location>
        <position position="182"/>
    </location>
    <ligand>
        <name>Zn(2+)</name>
        <dbReference type="ChEBI" id="CHEBI:29105"/>
    </ligand>
</feature>
<dbReference type="NCBIfam" id="TIGR00624">
    <property type="entry name" value="tag"/>
    <property type="match status" value="1"/>
</dbReference>
<name>A0A198G2I0_9GAMM</name>
<dbReference type="InterPro" id="IPR052891">
    <property type="entry name" value="DNA-3mA_glycosylase"/>
</dbReference>
<proteinExistence type="predicted"/>
<keyword evidence="11" id="KW-1185">Reference proteome</keyword>
<evidence type="ECO:0000256" key="1">
    <source>
        <dbReference type="ARBA" id="ARBA00022723"/>
    </source>
</evidence>
<dbReference type="EMBL" id="LXEN01000066">
    <property type="protein sequence ID" value="OAT30944.1"/>
    <property type="molecule type" value="Genomic_DNA"/>
</dbReference>
<dbReference type="AlphaFoldDB" id="A0A198G2I0"/>
<dbReference type="PANTHER" id="PTHR30037:SF4">
    <property type="entry name" value="DNA-3-METHYLADENINE GLYCOSYLASE I"/>
    <property type="match status" value="1"/>
</dbReference>
<evidence type="ECO:0000256" key="3">
    <source>
        <dbReference type="ARBA" id="ARBA00022801"/>
    </source>
</evidence>
<dbReference type="PANTHER" id="PTHR30037">
    <property type="entry name" value="DNA-3-METHYLADENINE GLYCOSYLASE 1"/>
    <property type="match status" value="1"/>
</dbReference>
<reference evidence="10 11" key="1">
    <citation type="submission" date="2016-04" db="EMBL/GenBank/DDBJ databases">
        <title>ATOL: Assembling a taxonomically balanced genome-scale reconstruction of the evolutionary history of the Enterobacteriaceae.</title>
        <authorList>
            <person name="Plunkett G.III."/>
            <person name="Neeno-Eckwall E.C."/>
            <person name="Glasner J.D."/>
            <person name="Perna N.T."/>
        </authorList>
    </citation>
    <scope>NUCLEOTIDE SEQUENCE [LARGE SCALE GENOMIC DNA]</scope>
    <source>
        <strain evidence="10 11">ATCC 19692</strain>
    </source>
</reference>
<dbReference type="InterPro" id="IPR005019">
    <property type="entry name" value="Adenine_glyco"/>
</dbReference>
<feature type="binding site" evidence="9">
    <location>
        <position position="178"/>
    </location>
    <ligand>
        <name>Zn(2+)</name>
        <dbReference type="ChEBI" id="CHEBI:29105"/>
    </ligand>
</feature>
<evidence type="ECO:0000256" key="8">
    <source>
        <dbReference type="ARBA" id="ARBA00066766"/>
    </source>
</evidence>
<accession>A0A198G2I0</accession>
<dbReference type="GO" id="GO:0008725">
    <property type="term" value="F:DNA-3-methyladenine glycosylase activity"/>
    <property type="evidence" value="ECO:0007669"/>
    <property type="project" value="UniProtKB-EC"/>
</dbReference>
<comment type="catalytic activity">
    <reaction evidence="6">
        <text>Hydrolysis of alkylated DNA, releasing 3-methyladenine.</text>
        <dbReference type="EC" id="3.2.2.20"/>
    </reaction>
</comment>
<protein>
    <recommendedName>
        <fullName evidence="8">DNA-3-methyladenine glycosylase I</fullName>
        <ecNumber evidence="8">3.2.2.20</ecNumber>
    </recommendedName>
</protein>
<dbReference type="InterPro" id="IPR011257">
    <property type="entry name" value="DNA_glycosylase"/>
</dbReference>
<keyword evidence="10" id="KW-0326">Glycosidase</keyword>
<comment type="function">
    <text evidence="7">Hydrolysis of the deoxyribose N-glycosidic bond to excise 3-methyladenine from the damaged DNA polymer formed by alkylation lesions.</text>
</comment>
<dbReference type="FunFam" id="1.10.340.30:FF:000009">
    <property type="entry name" value="DNA-3-methyladenine glycosylase I"/>
    <property type="match status" value="1"/>
</dbReference>
<dbReference type="GO" id="GO:0006284">
    <property type="term" value="P:base-excision repair"/>
    <property type="evidence" value="ECO:0007669"/>
    <property type="project" value="InterPro"/>
</dbReference>
<organism evidence="10 11">
    <name type="scientific">Proteus myxofaciens ATCC 19692</name>
    <dbReference type="NCBI Taxonomy" id="1354337"/>
    <lineage>
        <taxon>Bacteria</taxon>
        <taxon>Pseudomonadati</taxon>
        <taxon>Pseudomonadota</taxon>
        <taxon>Gammaproteobacteria</taxon>
        <taxon>Enterobacterales</taxon>
        <taxon>Morganellaceae</taxon>
        <taxon>Proteus</taxon>
    </lineage>
</organism>
<comment type="caution">
    <text evidence="10">The sequence shown here is derived from an EMBL/GenBank/DDBJ whole genome shotgun (WGS) entry which is preliminary data.</text>
</comment>
<dbReference type="STRING" id="1354337.M983_1463"/>
<dbReference type="PATRIC" id="fig|1354337.4.peg.1494"/>
<feature type="binding site" evidence="9">
    <location>
        <position position="20"/>
    </location>
    <ligand>
        <name>Zn(2+)</name>
        <dbReference type="ChEBI" id="CHEBI:29105"/>
    </ligand>
</feature>
<dbReference type="GO" id="GO:0046872">
    <property type="term" value="F:metal ion binding"/>
    <property type="evidence" value="ECO:0007669"/>
    <property type="project" value="UniProtKB-KW"/>
</dbReference>
<keyword evidence="1 9" id="KW-0479">Metal-binding</keyword>
<evidence type="ECO:0000256" key="5">
    <source>
        <dbReference type="ARBA" id="ARBA00023204"/>
    </source>
</evidence>
<evidence type="ECO:0000256" key="2">
    <source>
        <dbReference type="ARBA" id="ARBA00022763"/>
    </source>
</evidence>
<evidence type="ECO:0000256" key="4">
    <source>
        <dbReference type="ARBA" id="ARBA00022833"/>
    </source>
</evidence>
<dbReference type="Gene3D" id="1.10.340.30">
    <property type="entry name" value="Hypothetical protein, domain 2"/>
    <property type="match status" value="1"/>
</dbReference>
<dbReference type="SUPFAM" id="SSF48150">
    <property type="entry name" value="DNA-glycosylase"/>
    <property type="match status" value="1"/>
</dbReference>
<evidence type="ECO:0000256" key="6">
    <source>
        <dbReference type="ARBA" id="ARBA00052558"/>
    </source>
</evidence>
<keyword evidence="3 10" id="KW-0378">Hydrolase</keyword>
<keyword evidence="2" id="KW-0227">DNA damage</keyword>
<dbReference type="Pfam" id="PF03352">
    <property type="entry name" value="Adenine_glyco"/>
    <property type="match status" value="1"/>
</dbReference>
<dbReference type="Proteomes" id="UP000094023">
    <property type="component" value="Unassembled WGS sequence"/>
</dbReference>